<feature type="region of interest" description="Disordered" evidence="1">
    <location>
        <begin position="438"/>
        <end position="466"/>
    </location>
</feature>
<protein>
    <recommendedName>
        <fullName evidence="2">KAP NTPase domain-containing protein</fullName>
    </recommendedName>
</protein>
<dbReference type="AlphaFoldDB" id="A0A7W6JT63"/>
<accession>A0A7W6JT63</accession>
<gene>
    <name evidence="3" type="ORF">GGR46_001530</name>
</gene>
<dbReference type="PANTHER" id="PTHR22674">
    <property type="entry name" value="NTPASE, KAP FAMILY P-LOOP DOMAIN-CONTAINING 1"/>
    <property type="match status" value="1"/>
</dbReference>
<evidence type="ECO:0000256" key="1">
    <source>
        <dbReference type="SAM" id="MobiDB-lite"/>
    </source>
</evidence>
<keyword evidence="4" id="KW-1185">Reference proteome</keyword>
<dbReference type="Gene3D" id="3.40.50.300">
    <property type="entry name" value="P-loop containing nucleotide triphosphate hydrolases"/>
    <property type="match status" value="1"/>
</dbReference>
<dbReference type="NCBIfam" id="NF041923">
    <property type="entry name" value="QatA"/>
    <property type="match status" value="1"/>
</dbReference>
<dbReference type="InterPro" id="IPR027417">
    <property type="entry name" value="P-loop_NTPase"/>
</dbReference>
<evidence type="ECO:0000259" key="2">
    <source>
        <dbReference type="Pfam" id="PF07693"/>
    </source>
</evidence>
<dbReference type="RefSeq" id="WP_183996087.1">
    <property type="nucleotide sequence ID" value="NZ_JACIEH010000001.1"/>
</dbReference>
<comment type="caution">
    <text evidence="3">The sequence shown here is derived from an EMBL/GenBank/DDBJ whole genome shotgun (WGS) entry which is preliminary data.</text>
</comment>
<dbReference type="SUPFAM" id="SSF52540">
    <property type="entry name" value="P-loop containing nucleoside triphosphate hydrolases"/>
    <property type="match status" value="1"/>
</dbReference>
<dbReference type="PANTHER" id="PTHR22674:SF6">
    <property type="entry name" value="NTPASE KAP FAMILY P-LOOP DOMAIN-CONTAINING PROTEIN 1"/>
    <property type="match status" value="1"/>
</dbReference>
<dbReference type="InterPro" id="IPR011646">
    <property type="entry name" value="KAP_P-loop"/>
</dbReference>
<evidence type="ECO:0000313" key="4">
    <source>
        <dbReference type="Proteomes" id="UP000557392"/>
    </source>
</evidence>
<proteinExistence type="predicted"/>
<dbReference type="InterPro" id="IPR049673">
    <property type="entry name" value="QatA"/>
</dbReference>
<feature type="domain" description="KAP NTPase" evidence="2">
    <location>
        <begin position="16"/>
        <end position="382"/>
    </location>
</feature>
<organism evidence="3 4">
    <name type="scientific">Sphingomonas kyeonggiensis</name>
    <dbReference type="NCBI Taxonomy" id="1268553"/>
    <lineage>
        <taxon>Bacteria</taxon>
        <taxon>Pseudomonadati</taxon>
        <taxon>Pseudomonadota</taxon>
        <taxon>Alphaproteobacteria</taxon>
        <taxon>Sphingomonadales</taxon>
        <taxon>Sphingomonadaceae</taxon>
        <taxon>Sphingomonas</taxon>
    </lineage>
</organism>
<dbReference type="Pfam" id="PF07693">
    <property type="entry name" value="KAP_NTPase"/>
    <property type="match status" value="1"/>
</dbReference>
<dbReference type="EMBL" id="JACIEH010000001">
    <property type="protein sequence ID" value="MBB4097997.1"/>
    <property type="molecule type" value="Genomic_DNA"/>
</dbReference>
<reference evidence="3 4" key="1">
    <citation type="submission" date="2020-08" db="EMBL/GenBank/DDBJ databases">
        <title>Genomic Encyclopedia of Type Strains, Phase IV (KMG-IV): sequencing the most valuable type-strain genomes for metagenomic binning, comparative biology and taxonomic classification.</title>
        <authorList>
            <person name="Goeker M."/>
        </authorList>
    </citation>
    <scope>NUCLEOTIDE SEQUENCE [LARGE SCALE GENOMIC DNA]</scope>
    <source>
        <strain evidence="3 4">DSM 101806</strain>
    </source>
</reference>
<sequence>MFLFDNETKVDLLNNEPIAASIVALLRDNPSKPMTIGVHGDWGAGKSSILEMIENQFSTYEDTVCLKFNGWRFQGFEDAKIALIEGIVTALVEKRPALTKAGDAVKDIFGRIDWLKLAKHAGGLALTATTGIPSPDMIGVLFGKLKDLAADPARLATKENLDAAAEGAKDLIKPFSKRVPEEIEAFRREFDALLKKAGINQLVILIDDLDRCLPDTAIETLEAVRLFLFTSNTAFVVAADEAMIEYSVRKHFPDLPDSTGPRDYARNYLEKLIQVPFRIPALGDVETRSYVTLLLVGAELGEGHPGFQTLIEKAREALREPWKGGGVDAALLNTALGDLGDKGAEVVSALTLSDQIGPLLGRGTFGNPRQIKRFLNALLLREHTAHNRKFGEDFKRTILAKLMLAERFIPRLFERVATDAARDEGGVCRRLAKLEAGPGASPAAADDTEPKTGDGAAKRKAGTEAAAARPAAADQILDEWQVDERVTEWAKLEPKLAGVDLRPYLFIARDRKDFFGAASTLGHLEGVVDMLMLPKIAIQSTGLKELAPAEASRVFEGIRQRIMSSDDFRMKPKGVDGLVILVTAQPPLQPNLLDFIEQLPADRCGAWLATGWNAALTSPPSKERFALIQDGWAKQDGNTALKAAAGAGMAIKTKAKN</sequence>
<dbReference type="InterPro" id="IPR052754">
    <property type="entry name" value="NTPase_KAP_P-loop"/>
</dbReference>
<evidence type="ECO:0000313" key="3">
    <source>
        <dbReference type="EMBL" id="MBB4097997.1"/>
    </source>
</evidence>
<dbReference type="Proteomes" id="UP000557392">
    <property type="component" value="Unassembled WGS sequence"/>
</dbReference>
<name>A0A7W6JT63_9SPHN</name>